<dbReference type="EMBL" id="JAESVG020000002">
    <property type="protein sequence ID" value="KAG8630754.1"/>
    <property type="molecule type" value="Genomic_DNA"/>
</dbReference>
<dbReference type="OrthoDB" id="10517542at2759"/>
<gene>
    <name evidence="2" type="ORF">KVT40_002373</name>
</gene>
<protein>
    <submittedName>
        <fullName evidence="2">Uncharacterized protein</fullName>
    </submittedName>
</protein>
<evidence type="ECO:0000256" key="1">
    <source>
        <dbReference type="SAM" id="MobiDB-lite"/>
    </source>
</evidence>
<evidence type="ECO:0000313" key="2">
    <source>
        <dbReference type="EMBL" id="KAG8630754.1"/>
    </source>
</evidence>
<sequence length="171" mass="18950">MSCFTRSKPATPSTSTTPPAPPTATQESAELTTLPSPSELRLELDLLLAERDHLNTRIATTDQIELQISAREDIIRQTRDHIAVVVADATKTIELFGEEIKGIKEAEGYLTYVQYGEYKTREAEVERRVREVRGLLGIPLRAPTVRVEQTLVQVPGPVGGLDERQDSAAWV</sequence>
<feature type="region of interest" description="Disordered" evidence="1">
    <location>
        <begin position="1"/>
        <end position="35"/>
    </location>
</feature>
<name>A0A8K0L6R2_9PEZI</name>
<organism evidence="2 3">
    <name type="scientific">Elsinoe batatas</name>
    <dbReference type="NCBI Taxonomy" id="2601811"/>
    <lineage>
        <taxon>Eukaryota</taxon>
        <taxon>Fungi</taxon>
        <taxon>Dikarya</taxon>
        <taxon>Ascomycota</taxon>
        <taxon>Pezizomycotina</taxon>
        <taxon>Dothideomycetes</taxon>
        <taxon>Dothideomycetidae</taxon>
        <taxon>Myriangiales</taxon>
        <taxon>Elsinoaceae</taxon>
        <taxon>Elsinoe</taxon>
    </lineage>
</organism>
<reference evidence="2" key="1">
    <citation type="submission" date="2021-07" db="EMBL/GenBank/DDBJ databases">
        <title>Elsinoe batatas strain:CRI-CJ2 Genome sequencing and assembly.</title>
        <authorList>
            <person name="Huang L."/>
        </authorList>
    </citation>
    <scope>NUCLEOTIDE SEQUENCE</scope>
    <source>
        <strain evidence="2">CRI-CJ2</strain>
    </source>
</reference>
<accession>A0A8K0L6R2</accession>
<keyword evidence="3" id="KW-1185">Reference proteome</keyword>
<evidence type="ECO:0000313" key="3">
    <source>
        <dbReference type="Proteomes" id="UP000809789"/>
    </source>
</evidence>
<dbReference type="Proteomes" id="UP000809789">
    <property type="component" value="Unassembled WGS sequence"/>
</dbReference>
<dbReference type="AlphaFoldDB" id="A0A8K0L6R2"/>
<proteinExistence type="predicted"/>
<comment type="caution">
    <text evidence="2">The sequence shown here is derived from an EMBL/GenBank/DDBJ whole genome shotgun (WGS) entry which is preliminary data.</text>
</comment>